<name>A0AAV5RDZ5_PICKL</name>
<organism evidence="1 2">
    <name type="scientific">Pichia kluyveri</name>
    <name type="common">Yeast</name>
    <dbReference type="NCBI Taxonomy" id="36015"/>
    <lineage>
        <taxon>Eukaryota</taxon>
        <taxon>Fungi</taxon>
        <taxon>Dikarya</taxon>
        <taxon>Ascomycota</taxon>
        <taxon>Saccharomycotina</taxon>
        <taxon>Pichiomycetes</taxon>
        <taxon>Pichiales</taxon>
        <taxon>Pichiaceae</taxon>
        <taxon>Pichia</taxon>
    </lineage>
</organism>
<accession>A0AAV5RDZ5</accession>
<dbReference type="EMBL" id="BTGB01000009">
    <property type="protein sequence ID" value="GMM48814.1"/>
    <property type="molecule type" value="Genomic_DNA"/>
</dbReference>
<keyword evidence="2" id="KW-1185">Reference proteome</keyword>
<dbReference type="AlphaFoldDB" id="A0AAV5RDZ5"/>
<proteinExistence type="predicted"/>
<comment type="caution">
    <text evidence="1">The sequence shown here is derived from an EMBL/GenBank/DDBJ whole genome shotgun (WGS) entry which is preliminary data.</text>
</comment>
<sequence length="325" mass="37663">MDTMYLGKMSDDDDDDDNNYNNDLEKMNVDDVVKGVEQILLDGSAKVRSNNIKKVIIKEARVTNSVKHFPDLKHDDIRLLFNVYTKQINRHFKGQIKINKKELGKFVLIFREKFLKEFEKHDDSLFTGNLETWHNVAFFLQFFYQEILPTALGPSRATGLKHGLLKSIPKEEPIWYLDTVQLNYDQNFCIVEAPINYKGKKFMELVCCINSGMGQIYSSDETWGTDGILRQLVKDPEVLEKVEGYIHDVESILLFKLLICMKQNFSLVTSKSNIDEKYIQDLKFIKKMAGYTSDISVNLISLSGGFNRLNPNYFWARSIMDATYQ</sequence>
<dbReference type="Proteomes" id="UP001378960">
    <property type="component" value="Unassembled WGS sequence"/>
</dbReference>
<evidence type="ECO:0000313" key="2">
    <source>
        <dbReference type="Proteomes" id="UP001378960"/>
    </source>
</evidence>
<protein>
    <submittedName>
        <fullName evidence="1">Uncharacterized protein</fullName>
    </submittedName>
</protein>
<evidence type="ECO:0000313" key="1">
    <source>
        <dbReference type="EMBL" id="GMM48814.1"/>
    </source>
</evidence>
<reference evidence="1 2" key="1">
    <citation type="journal article" date="2023" name="Elife">
        <title>Identification of key yeast species and microbe-microbe interactions impacting larval growth of Drosophila in the wild.</title>
        <authorList>
            <person name="Mure A."/>
            <person name="Sugiura Y."/>
            <person name="Maeda R."/>
            <person name="Honda K."/>
            <person name="Sakurai N."/>
            <person name="Takahashi Y."/>
            <person name="Watada M."/>
            <person name="Katoh T."/>
            <person name="Gotoh A."/>
            <person name="Gotoh Y."/>
            <person name="Taniguchi I."/>
            <person name="Nakamura K."/>
            <person name="Hayashi T."/>
            <person name="Katayama T."/>
            <person name="Uemura T."/>
            <person name="Hattori Y."/>
        </authorList>
    </citation>
    <scope>NUCLEOTIDE SEQUENCE [LARGE SCALE GENOMIC DNA]</scope>
    <source>
        <strain evidence="1 2">PK-24</strain>
    </source>
</reference>
<gene>
    <name evidence="1" type="ORF">DAPK24_054120</name>
</gene>